<evidence type="ECO:0000313" key="6">
    <source>
        <dbReference type="WBParaSite" id="PTRK_0000553000.2"/>
    </source>
</evidence>
<dbReference type="InterPro" id="IPR001506">
    <property type="entry name" value="Peptidase_M12A"/>
</dbReference>
<dbReference type="SUPFAM" id="SSF55486">
    <property type="entry name" value="Metalloproteases ('zincins'), catalytic domain"/>
    <property type="match status" value="1"/>
</dbReference>
<evidence type="ECO:0000256" key="3">
    <source>
        <dbReference type="RuleBase" id="RU361183"/>
    </source>
</evidence>
<evidence type="ECO:0000256" key="1">
    <source>
        <dbReference type="ARBA" id="ARBA00023157"/>
    </source>
</evidence>
<dbReference type="STRING" id="131310.A0A0N4ZD85"/>
<feature type="binding site" evidence="2">
    <location>
        <position position="154"/>
    </location>
    <ligand>
        <name>Zn(2+)</name>
        <dbReference type="ChEBI" id="CHEBI:29105"/>
        <note>catalytic</note>
    </ligand>
</feature>
<dbReference type="PROSITE" id="PS51864">
    <property type="entry name" value="ASTACIN"/>
    <property type="match status" value="1"/>
</dbReference>
<feature type="binding site" evidence="2">
    <location>
        <position position="144"/>
    </location>
    <ligand>
        <name>Zn(2+)</name>
        <dbReference type="ChEBI" id="CHEBI:29105"/>
        <note>catalytic</note>
    </ligand>
</feature>
<keyword evidence="2 3" id="KW-0645">Protease</keyword>
<dbReference type="GO" id="GO:0008270">
    <property type="term" value="F:zinc ion binding"/>
    <property type="evidence" value="ECO:0007669"/>
    <property type="project" value="UniProtKB-UniRule"/>
</dbReference>
<evidence type="ECO:0000313" key="5">
    <source>
        <dbReference type="Proteomes" id="UP000038045"/>
    </source>
</evidence>
<keyword evidence="1" id="KW-1015">Disulfide bond</keyword>
<dbReference type="PANTHER" id="PTHR10127">
    <property type="entry name" value="DISCOIDIN, CUB, EGF, LAMININ , AND ZINC METALLOPROTEASE DOMAIN CONTAINING"/>
    <property type="match status" value="1"/>
</dbReference>
<dbReference type="InterPro" id="IPR024079">
    <property type="entry name" value="MetalloPept_cat_dom_sf"/>
</dbReference>
<feature type="domain" description="Peptidase M12A" evidence="4">
    <location>
        <begin position="43"/>
        <end position="251"/>
    </location>
</feature>
<comment type="cofactor">
    <cofactor evidence="2 3">
        <name>Zn(2+)</name>
        <dbReference type="ChEBI" id="CHEBI:29105"/>
    </cofactor>
    <text evidence="2 3">Binds 1 zinc ion per subunit.</text>
</comment>
<dbReference type="InterPro" id="IPR006026">
    <property type="entry name" value="Peptidase_Metallo"/>
</dbReference>
<protein>
    <recommendedName>
        <fullName evidence="3">Metalloendopeptidase</fullName>
        <ecNumber evidence="3">3.4.24.-</ecNumber>
    </recommendedName>
</protein>
<dbReference type="Proteomes" id="UP000038045">
    <property type="component" value="Unplaced"/>
</dbReference>
<dbReference type="PANTHER" id="PTHR10127:SF802">
    <property type="entry name" value="ZINC METALLOPROTEINASE NAS-10"/>
    <property type="match status" value="1"/>
</dbReference>
<proteinExistence type="predicted"/>
<dbReference type="AlphaFoldDB" id="A0A0N4ZD85"/>
<keyword evidence="2 3" id="KW-0482">Metalloprotease</keyword>
<dbReference type="PRINTS" id="PR00480">
    <property type="entry name" value="ASTACIN"/>
</dbReference>
<keyword evidence="2 3" id="KW-0479">Metal-binding</keyword>
<reference evidence="6" key="1">
    <citation type="submission" date="2017-02" db="UniProtKB">
        <authorList>
            <consortium name="WormBaseParasite"/>
        </authorList>
    </citation>
    <scope>IDENTIFICATION</scope>
</reference>
<comment type="caution">
    <text evidence="2">Lacks conserved residue(s) required for the propagation of feature annotation.</text>
</comment>
<feature type="signal peptide" evidence="3">
    <location>
        <begin position="1"/>
        <end position="21"/>
    </location>
</feature>
<dbReference type="Gene3D" id="3.40.390.10">
    <property type="entry name" value="Collagenase (Catalytic Domain)"/>
    <property type="match status" value="1"/>
</dbReference>
<keyword evidence="2 3" id="KW-0378">Hydrolase</keyword>
<keyword evidence="2 3" id="KW-0862">Zinc</keyword>
<dbReference type="Pfam" id="PF01400">
    <property type="entry name" value="Astacin"/>
    <property type="match status" value="1"/>
</dbReference>
<feature type="binding site" evidence="2">
    <location>
        <position position="148"/>
    </location>
    <ligand>
        <name>Zn(2+)</name>
        <dbReference type="ChEBI" id="CHEBI:29105"/>
        <note>catalytic</note>
    </ligand>
</feature>
<organism evidence="5 6">
    <name type="scientific">Parastrongyloides trichosuri</name>
    <name type="common">Possum-specific nematode worm</name>
    <dbReference type="NCBI Taxonomy" id="131310"/>
    <lineage>
        <taxon>Eukaryota</taxon>
        <taxon>Metazoa</taxon>
        <taxon>Ecdysozoa</taxon>
        <taxon>Nematoda</taxon>
        <taxon>Chromadorea</taxon>
        <taxon>Rhabditida</taxon>
        <taxon>Tylenchina</taxon>
        <taxon>Panagrolaimomorpha</taxon>
        <taxon>Strongyloidoidea</taxon>
        <taxon>Strongyloididae</taxon>
        <taxon>Parastrongyloides</taxon>
    </lineage>
</organism>
<dbReference type="GO" id="GO:0006508">
    <property type="term" value="P:proteolysis"/>
    <property type="evidence" value="ECO:0007669"/>
    <property type="project" value="UniProtKB-KW"/>
</dbReference>
<sequence>MSTFLFLSFVLNFVFLNIIISSYELNHSTANDNITINISREINFVKKREILVNKWGNWTLPIKYYISSKYMLYSENIQNALNNIQNLTCLNFTKADKLDPGEEGLKFVHDYGICGSYVGKSSYSFPHVVYLTTGCSETIGSIQHEIFHALGVQHTHSRSDRDKYIEIKKENFLEYEDFEENILEKNNKNNYKSYNTLYDFNSILHYKNDAWSKNGKKTIVAKSIKLYDNMMGQREKLSFMDVKLINGYYCSDKCKENVIKCKNGGYKHWSNCNICVCPKGYVGNTCNSVEPLDRECSNINLKAQNFYKKIHVTGIKKCNFLIKATGNKKILLVFTVVYS</sequence>
<keyword evidence="5" id="KW-1185">Reference proteome</keyword>
<name>A0A0N4ZD85_PARTI</name>
<accession>A0A0N4ZD85</accession>
<dbReference type="GO" id="GO:0004222">
    <property type="term" value="F:metalloendopeptidase activity"/>
    <property type="evidence" value="ECO:0007669"/>
    <property type="project" value="UniProtKB-UniRule"/>
</dbReference>
<evidence type="ECO:0000256" key="2">
    <source>
        <dbReference type="PROSITE-ProRule" id="PRU01211"/>
    </source>
</evidence>
<dbReference type="EC" id="3.4.24.-" evidence="3"/>
<keyword evidence="3" id="KW-0732">Signal</keyword>
<feature type="active site" evidence="2">
    <location>
        <position position="145"/>
    </location>
</feature>
<dbReference type="SMART" id="SM00235">
    <property type="entry name" value="ZnMc"/>
    <property type="match status" value="1"/>
</dbReference>
<feature type="chain" id="PRO_5005733270" description="Metalloendopeptidase" evidence="3">
    <location>
        <begin position="22"/>
        <end position="339"/>
    </location>
</feature>
<dbReference type="WBParaSite" id="PTRK_0000553000.2">
    <property type="protein sequence ID" value="PTRK_0000553000.2"/>
    <property type="gene ID" value="PTRK_0000553000"/>
</dbReference>
<evidence type="ECO:0000259" key="4">
    <source>
        <dbReference type="PROSITE" id="PS51864"/>
    </source>
</evidence>